<dbReference type="InterPro" id="IPR026299">
    <property type="entry name" value="MRP-S31"/>
</dbReference>
<dbReference type="STRING" id="6183.G4VQ06"/>
<evidence type="ECO:0000256" key="2">
    <source>
        <dbReference type="ARBA" id="ARBA00011057"/>
    </source>
</evidence>
<keyword evidence="6" id="KW-0687">Ribonucleoprotein</keyword>
<protein>
    <recommendedName>
        <fullName evidence="7">Small ribosomal subunit protein mS31</fullName>
    </recommendedName>
    <alternativeName>
        <fullName evidence="8">28S ribosomal protein S31, mitochondrial</fullName>
    </alternativeName>
</protein>
<dbReference type="InParanoid" id="G4VQ06"/>
<dbReference type="PANTHER" id="PTHR13231">
    <property type="entry name" value="MITOCHONDRIAL RIBOSOMAL PROTEIN S31"/>
    <property type="match status" value="1"/>
</dbReference>
<dbReference type="CTD" id="8345816"/>
<dbReference type="GO" id="GO:0005763">
    <property type="term" value="C:mitochondrial small ribosomal subunit"/>
    <property type="evidence" value="ECO:0007669"/>
    <property type="project" value="InterPro"/>
</dbReference>
<reference evidence="10" key="2">
    <citation type="submission" date="2018-12" db="UniProtKB">
        <authorList>
            <consortium name="WormBaseParasite"/>
        </authorList>
    </citation>
    <scope>IDENTIFICATION</scope>
    <source>
        <strain evidence="10">Puerto Rican</strain>
    </source>
</reference>
<keyword evidence="5" id="KW-0496">Mitochondrion</keyword>
<keyword evidence="9" id="KW-1185">Reference proteome</keyword>
<evidence type="ECO:0000313" key="9">
    <source>
        <dbReference type="Proteomes" id="UP000008854"/>
    </source>
</evidence>
<dbReference type="RefSeq" id="XP_018653990.1">
    <property type="nucleotide sequence ID" value="XM_018800147.1"/>
</dbReference>
<evidence type="ECO:0000313" key="10">
    <source>
        <dbReference type="WBParaSite" id="Smp_022850.1"/>
    </source>
</evidence>
<dbReference type="PhylomeDB" id="G4VQ06"/>
<evidence type="ECO:0000256" key="6">
    <source>
        <dbReference type="ARBA" id="ARBA00023274"/>
    </source>
</evidence>
<comment type="subcellular location">
    <subcellularLocation>
        <location evidence="1">Mitochondrion</location>
    </subcellularLocation>
</comment>
<accession>G4VQ06</accession>
<dbReference type="HOGENOM" id="CLU_1108292_0_0_1"/>
<name>G4VQ06_SCHMA</name>
<dbReference type="KEGG" id="smm:Smp_022850.1"/>
<reference evidence="9" key="1">
    <citation type="journal article" date="2012" name="PLoS Negl. Trop. Dis.">
        <title>A systematically improved high quality genome and transcriptome of the human blood fluke Schistosoma mansoni.</title>
        <authorList>
            <person name="Protasio A.V."/>
            <person name="Tsai I.J."/>
            <person name="Babbage A."/>
            <person name="Nichol S."/>
            <person name="Hunt M."/>
            <person name="Aslett M.A."/>
            <person name="De Silva N."/>
            <person name="Velarde G.S."/>
            <person name="Anderson T.J."/>
            <person name="Clark R.C."/>
            <person name="Davidson C."/>
            <person name="Dillon G.P."/>
            <person name="Holroyd N.E."/>
            <person name="LoVerde P.T."/>
            <person name="Lloyd C."/>
            <person name="McQuillan J."/>
            <person name="Oliveira G."/>
            <person name="Otto T.D."/>
            <person name="Parker-Manuel S.J."/>
            <person name="Quail M.A."/>
            <person name="Wilson R.A."/>
            <person name="Zerlotini A."/>
            <person name="Dunne D.W."/>
            <person name="Berriman M."/>
        </authorList>
    </citation>
    <scope>NUCLEOTIDE SEQUENCE [LARGE SCALE GENOMIC DNA]</scope>
    <source>
        <strain evidence="9">Puerto Rican</strain>
    </source>
</reference>
<dbReference type="OrthoDB" id="5989925at2759"/>
<evidence type="ECO:0000256" key="4">
    <source>
        <dbReference type="ARBA" id="ARBA00022980"/>
    </source>
</evidence>
<evidence type="ECO:0000256" key="3">
    <source>
        <dbReference type="ARBA" id="ARBA00022946"/>
    </source>
</evidence>
<dbReference type="GeneID" id="8345816"/>
<keyword evidence="3" id="KW-0809">Transit peptide</keyword>
<dbReference type="AlphaFoldDB" id="G4VQ06"/>
<evidence type="ECO:0000256" key="5">
    <source>
        <dbReference type="ARBA" id="ARBA00023128"/>
    </source>
</evidence>
<dbReference type="PANTHER" id="PTHR13231:SF3">
    <property type="entry name" value="SMALL RIBOSOMAL SUBUNIT PROTEIN MS31"/>
    <property type="match status" value="1"/>
</dbReference>
<evidence type="ECO:0000256" key="1">
    <source>
        <dbReference type="ARBA" id="ARBA00004173"/>
    </source>
</evidence>
<evidence type="ECO:0000256" key="8">
    <source>
        <dbReference type="ARBA" id="ARBA00035363"/>
    </source>
</evidence>
<dbReference type="eggNOG" id="ENOG502QSX9">
    <property type="taxonomic scope" value="Eukaryota"/>
</dbReference>
<proteinExistence type="inferred from homology"/>
<evidence type="ECO:0000256" key="7">
    <source>
        <dbReference type="ARBA" id="ARBA00035133"/>
    </source>
</evidence>
<organism evidence="9 10">
    <name type="scientific">Schistosoma mansoni</name>
    <name type="common">Blood fluke</name>
    <dbReference type="NCBI Taxonomy" id="6183"/>
    <lineage>
        <taxon>Eukaryota</taxon>
        <taxon>Metazoa</taxon>
        <taxon>Spiralia</taxon>
        <taxon>Lophotrochozoa</taxon>
        <taxon>Platyhelminthes</taxon>
        <taxon>Trematoda</taxon>
        <taxon>Digenea</taxon>
        <taxon>Strigeidida</taxon>
        <taxon>Schistosomatoidea</taxon>
        <taxon>Schistosomatidae</taxon>
        <taxon>Schistosoma</taxon>
    </lineage>
</organism>
<keyword evidence="4" id="KW-0689">Ribosomal protein</keyword>
<dbReference type="Proteomes" id="UP000008854">
    <property type="component" value="Unassembled WGS sequence"/>
</dbReference>
<dbReference type="Pfam" id="PF15433">
    <property type="entry name" value="MRP-S31"/>
    <property type="match status" value="1"/>
</dbReference>
<comment type="similarity">
    <text evidence="2">Belongs to the mitochondrion-specific ribosomal protein mS31 family.</text>
</comment>
<sequence length="251" mass="28911">MAILYSSIFSRFHANFNHFKCLTATPFRSANTKQLKRSKGNSDNLESVDTSGDVSDYAKSTNIVTSKDLLSDFIKEYRPDNDAPTTRFVDLPSPANVNIFTHENVLPADSCNSLNLIFDAVENLEASLFSCALPNNQFEEWLKWTVEKKMWSFPINNEQDWNSELDVPFHEHVFLENHLNKEHLKCKPLASFLELVCTGLSKNPYFSVDDKKQHLEWFTQFFDDKITRINASIEEEEHMTNLEKISRGTST</sequence>
<dbReference type="GO" id="GO:0003735">
    <property type="term" value="F:structural constituent of ribosome"/>
    <property type="evidence" value="ECO:0007669"/>
    <property type="project" value="InterPro"/>
</dbReference>
<dbReference type="WBParaSite" id="Smp_022850.1">
    <property type="protein sequence ID" value="Smp_022850.1"/>
    <property type="gene ID" value="Smp_022850"/>
</dbReference>